<keyword evidence="1" id="KW-0812">Transmembrane</keyword>
<feature type="transmembrane region" description="Helical" evidence="1">
    <location>
        <begin position="45"/>
        <end position="67"/>
    </location>
</feature>
<keyword evidence="3" id="KW-1185">Reference proteome</keyword>
<feature type="transmembrane region" description="Helical" evidence="1">
    <location>
        <begin position="12"/>
        <end position="33"/>
    </location>
</feature>
<evidence type="ECO:0000256" key="1">
    <source>
        <dbReference type="SAM" id="Phobius"/>
    </source>
</evidence>
<sequence length="78" mass="8322">MVNEAAPPEKKLKGWLLMALGVLALVVGALWTLQGFDIITDSRMSGVAIWSIIGPVIAVAGLILIIVGERARARSKRV</sequence>
<dbReference type="RefSeq" id="WP_203766704.1">
    <property type="nucleotide sequence ID" value="NZ_BAAABO010000046.1"/>
</dbReference>
<gene>
    <name evidence="2" type="ORF">Ade02nite_43920</name>
</gene>
<dbReference type="Proteomes" id="UP000609879">
    <property type="component" value="Unassembled WGS sequence"/>
</dbReference>
<reference evidence="2 3" key="1">
    <citation type="submission" date="2021-01" db="EMBL/GenBank/DDBJ databases">
        <title>Whole genome shotgun sequence of Actinoplanes deccanensis NBRC 13994.</title>
        <authorList>
            <person name="Komaki H."/>
            <person name="Tamura T."/>
        </authorList>
    </citation>
    <scope>NUCLEOTIDE SEQUENCE [LARGE SCALE GENOMIC DNA]</scope>
    <source>
        <strain evidence="2 3">NBRC 13994</strain>
    </source>
</reference>
<protein>
    <submittedName>
        <fullName evidence="2">Uncharacterized protein</fullName>
    </submittedName>
</protein>
<name>A0ABQ3Y6Z5_9ACTN</name>
<keyword evidence="1" id="KW-1133">Transmembrane helix</keyword>
<keyword evidence="1" id="KW-0472">Membrane</keyword>
<accession>A0ABQ3Y6Z5</accession>
<dbReference type="EMBL" id="BOMI01000084">
    <property type="protein sequence ID" value="GID75751.1"/>
    <property type="molecule type" value="Genomic_DNA"/>
</dbReference>
<organism evidence="2 3">
    <name type="scientific">Paractinoplanes deccanensis</name>
    <dbReference type="NCBI Taxonomy" id="113561"/>
    <lineage>
        <taxon>Bacteria</taxon>
        <taxon>Bacillati</taxon>
        <taxon>Actinomycetota</taxon>
        <taxon>Actinomycetes</taxon>
        <taxon>Micromonosporales</taxon>
        <taxon>Micromonosporaceae</taxon>
        <taxon>Paractinoplanes</taxon>
    </lineage>
</organism>
<evidence type="ECO:0000313" key="3">
    <source>
        <dbReference type="Proteomes" id="UP000609879"/>
    </source>
</evidence>
<evidence type="ECO:0000313" key="2">
    <source>
        <dbReference type="EMBL" id="GID75751.1"/>
    </source>
</evidence>
<proteinExistence type="predicted"/>
<comment type="caution">
    <text evidence="2">The sequence shown here is derived from an EMBL/GenBank/DDBJ whole genome shotgun (WGS) entry which is preliminary data.</text>
</comment>